<accession>A0A7W5EQE1</accession>
<feature type="transmembrane region" description="Helical" evidence="1">
    <location>
        <begin position="140"/>
        <end position="162"/>
    </location>
</feature>
<dbReference type="RefSeq" id="WP_246403648.1">
    <property type="nucleotide sequence ID" value="NZ_JACHXR010000001.1"/>
</dbReference>
<evidence type="ECO:0000313" key="4">
    <source>
        <dbReference type="Proteomes" id="UP000518892"/>
    </source>
</evidence>
<evidence type="ECO:0000256" key="1">
    <source>
        <dbReference type="SAM" id="Phobius"/>
    </source>
</evidence>
<organism evidence="3 4">
    <name type="scientific">Halomonas stenophila</name>
    <dbReference type="NCBI Taxonomy" id="795312"/>
    <lineage>
        <taxon>Bacteria</taxon>
        <taxon>Pseudomonadati</taxon>
        <taxon>Pseudomonadota</taxon>
        <taxon>Gammaproteobacteria</taxon>
        <taxon>Oceanospirillales</taxon>
        <taxon>Halomonadaceae</taxon>
        <taxon>Halomonas</taxon>
    </lineage>
</organism>
<feature type="transmembrane region" description="Helical" evidence="1">
    <location>
        <begin position="72"/>
        <end position="97"/>
    </location>
</feature>
<keyword evidence="1" id="KW-1133">Transmembrane helix</keyword>
<keyword evidence="1" id="KW-0472">Membrane</keyword>
<dbReference type="AlphaFoldDB" id="A0A7W5EQE1"/>
<name>A0A7W5EQE1_9GAMM</name>
<feature type="domain" description="Potassium channel" evidence="2">
    <location>
        <begin position="92"/>
        <end position="160"/>
    </location>
</feature>
<keyword evidence="1" id="KW-0812">Transmembrane</keyword>
<dbReference type="EMBL" id="JACHXR010000001">
    <property type="protein sequence ID" value="MBB3229518.1"/>
    <property type="molecule type" value="Genomic_DNA"/>
</dbReference>
<feature type="transmembrane region" description="Helical" evidence="1">
    <location>
        <begin position="30"/>
        <end position="51"/>
    </location>
</feature>
<dbReference type="InterPro" id="IPR013099">
    <property type="entry name" value="K_chnl_dom"/>
</dbReference>
<sequence length="172" mass="19013">MMQIEATGADRSRPDSTAKEAPLTDALLDISHLTAVGATVILVVICVLLHYEVSSVLSGLMRRTSPTRRRRFLGLMFGLLGAHVVEIWLFGLTAWWLEATTSASVAGATVVNGLDYIYLSAITYTTLGYGDVYPEGPLRFLMGTESLTGFMLITWSASLTFLEMQRHWNDRH</sequence>
<keyword evidence="4" id="KW-1185">Reference proteome</keyword>
<dbReference type="SUPFAM" id="SSF81324">
    <property type="entry name" value="Voltage-gated potassium channels"/>
    <property type="match status" value="1"/>
</dbReference>
<comment type="caution">
    <text evidence="3">The sequence shown here is derived from an EMBL/GenBank/DDBJ whole genome shotgun (WGS) entry which is preliminary data.</text>
</comment>
<evidence type="ECO:0000259" key="2">
    <source>
        <dbReference type="Pfam" id="PF07885"/>
    </source>
</evidence>
<proteinExistence type="predicted"/>
<dbReference type="Proteomes" id="UP000518892">
    <property type="component" value="Unassembled WGS sequence"/>
</dbReference>
<protein>
    <recommendedName>
        <fullName evidence="2">Potassium channel domain-containing protein</fullName>
    </recommendedName>
</protein>
<dbReference type="Pfam" id="PF07885">
    <property type="entry name" value="Ion_trans_2"/>
    <property type="match status" value="1"/>
</dbReference>
<evidence type="ECO:0000313" key="3">
    <source>
        <dbReference type="EMBL" id="MBB3229518.1"/>
    </source>
</evidence>
<reference evidence="3 4" key="1">
    <citation type="submission" date="2020-08" db="EMBL/GenBank/DDBJ databases">
        <title>Genomic Encyclopedia of Type Strains, Phase III (KMG-III): the genomes of soil and plant-associated and newly described type strains.</title>
        <authorList>
            <person name="Whitman W."/>
        </authorList>
    </citation>
    <scope>NUCLEOTIDE SEQUENCE [LARGE SCALE GENOMIC DNA]</scope>
    <source>
        <strain evidence="3 4">CECT 7744</strain>
    </source>
</reference>
<gene>
    <name evidence="3" type="ORF">FHR97_000333</name>
</gene>
<dbReference type="Gene3D" id="1.10.287.70">
    <property type="match status" value="1"/>
</dbReference>